<feature type="region of interest" description="Disordered" evidence="17">
    <location>
        <begin position="827"/>
        <end position="860"/>
    </location>
</feature>
<evidence type="ECO:0000256" key="16">
    <source>
        <dbReference type="PIRSR" id="PIRSR037090-50"/>
    </source>
</evidence>
<comment type="function">
    <text evidence="15">Glutamate-gated receptor that probably acts as non-selective cation channel.</text>
</comment>
<evidence type="ECO:0000256" key="17">
    <source>
        <dbReference type="SAM" id="MobiDB-lite"/>
    </source>
</evidence>
<dbReference type="PIRSF" id="PIRSF037090">
    <property type="entry name" value="Iontro_Glu-like_rcpt_pln"/>
    <property type="match status" value="1"/>
</dbReference>
<evidence type="ECO:0000259" key="19">
    <source>
        <dbReference type="SMART" id="SM00079"/>
    </source>
</evidence>
<evidence type="ECO:0000256" key="14">
    <source>
        <dbReference type="ARBA" id="ARBA00049638"/>
    </source>
</evidence>
<proteinExistence type="inferred from homology"/>
<evidence type="ECO:0000256" key="11">
    <source>
        <dbReference type="ARBA" id="ARBA00023180"/>
    </source>
</evidence>
<comment type="subcellular location">
    <subcellularLocation>
        <location evidence="1">Membrane</location>
        <topology evidence="1">Multi-pass membrane protein</topology>
    </subcellularLocation>
</comment>
<keyword evidence="5 18" id="KW-0812">Transmembrane</keyword>
<name>A0AAV9BJE3_ACOGR</name>
<dbReference type="FunFam" id="3.40.50.2300:FF:000188">
    <property type="entry name" value="Glutamate receptor"/>
    <property type="match status" value="1"/>
</dbReference>
<evidence type="ECO:0000256" key="5">
    <source>
        <dbReference type="ARBA" id="ARBA00022692"/>
    </source>
</evidence>
<feature type="transmembrane region" description="Helical" evidence="18">
    <location>
        <begin position="567"/>
        <end position="585"/>
    </location>
</feature>
<dbReference type="SMART" id="SM00079">
    <property type="entry name" value="PBPe"/>
    <property type="match status" value="1"/>
</dbReference>
<evidence type="ECO:0000256" key="4">
    <source>
        <dbReference type="ARBA" id="ARBA00022448"/>
    </source>
</evidence>
<dbReference type="InterPro" id="IPR001828">
    <property type="entry name" value="ANF_lig-bd_rcpt"/>
</dbReference>
<keyword evidence="12 15" id="KW-1071">Ligand-gated ion channel</keyword>
<dbReference type="InterPro" id="IPR017103">
    <property type="entry name" value="Iontropic_Glu_rcpt_pln"/>
</dbReference>
<sequence>MGSCVGQISWKSFSIAKNDFYATHPNYTTRLVLVKKDSKEDVLGATSAAVHLLEHEHVQAVLGPQRSFQAKFIAELGNKARVPVISTSARIPSLSSAQTPYFIRAALSTSLQARAIAALFSAYNWREAIVVYEDTDFGYSAIPYFVDALQGVEAQVPYRIKIPLSASNDQIVRDLNKTTDMRTRVFLVHMTFSIGSRLFSNAAKAGMISEGYVWIATDALASLFGYMDERVLKSMRGVLGVKPHMPDTKSLSAFESKWKTSFRNRSCSYNVDVADPSLFAIWAYDAVWALATAVGHVRVSDQQPPPTNASSISLDKLGSSLIGPKLLQSILNTTFDGLFGKFSLVDGQLKTARFEFINVLGSNNVTTIGFLTRENKFKNTSSEVVWPGGSKGGAPKGWEAAPGGRKLRIGVPVRHGFMELLKNYTDPTTKQSSRDIEVFKAVFQSVLARLDYSVPYEYVVYENKSNMSNGTYNELIYQVYLKVFDAVVGDTTILANRSQYVDFTLPYMGAGVSMVVPITDGRSKSTLTFLKPLSPGLWAASGAFLVFTGFVVWVIEHRINNEFRGLPPHQLGVVFYFAFSTLVYSHGQRLVSNLSRLVVIIWLFVVLILQSSYTASLTSMLTVQQLEPTVTSIDQLIKKNDSVGYLKNSFVRDLLIRTGVDESRLKPYNSPEEYAEALSKGSVNGGVAAIFDEMPYLRVFLSKYCNKFAMVGPTYRSGGFGFVFPKGSPIVPDVSRAILNVTEEDWMQSLYDNHTTCAVRDKEANSLNFGRFRGLFLLTGVTSTMALIIFVVGFLYPHRHAFSALHRGSFARRFHDIVKEFDQKDPSSHAFRKAEPPRELVRRSSRVYPESNMTSGVQDM</sequence>
<comment type="similarity">
    <text evidence="2 15">Belongs to the glutamate-gated ion channel (TC 1.A.10.1) family.</text>
</comment>
<evidence type="ECO:0000256" key="18">
    <source>
        <dbReference type="SAM" id="Phobius"/>
    </source>
</evidence>
<feature type="transmembrane region" description="Helical" evidence="18">
    <location>
        <begin position="597"/>
        <end position="615"/>
    </location>
</feature>
<dbReference type="PANTHER" id="PTHR34836:SF1">
    <property type="entry name" value="OS09G0428600 PROTEIN"/>
    <property type="match status" value="1"/>
</dbReference>
<feature type="disulfide bond" evidence="16">
    <location>
        <begin position="705"/>
        <end position="757"/>
    </location>
</feature>
<dbReference type="PANTHER" id="PTHR34836">
    <property type="entry name" value="OS06G0188250 PROTEIN"/>
    <property type="match status" value="1"/>
</dbReference>
<comment type="subunit">
    <text evidence="3">May form heteromers.</text>
</comment>
<dbReference type="Pfam" id="PF00060">
    <property type="entry name" value="Lig_chan"/>
    <property type="match status" value="1"/>
</dbReference>
<evidence type="ECO:0000313" key="20">
    <source>
        <dbReference type="EMBL" id="KAK1276943.1"/>
    </source>
</evidence>
<evidence type="ECO:0000256" key="13">
    <source>
        <dbReference type="ARBA" id="ARBA00023303"/>
    </source>
</evidence>
<dbReference type="Gene3D" id="3.40.50.2300">
    <property type="match status" value="2"/>
</dbReference>
<keyword evidence="9 15" id="KW-0472">Membrane</keyword>
<dbReference type="AlphaFoldDB" id="A0AAV9BJE3"/>
<dbReference type="FunFam" id="1.10.287.70:FF:000037">
    <property type="entry name" value="Glutamate receptor"/>
    <property type="match status" value="1"/>
</dbReference>
<evidence type="ECO:0000256" key="7">
    <source>
        <dbReference type="ARBA" id="ARBA00022989"/>
    </source>
</evidence>
<feature type="transmembrane region" description="Helical" evidence="18">
    <location>
        <begin position="536"/>
        <end position="555"/>
    </location>
</feature>
<organism evidence="20 21">
    <name type="scientific">Acorus gramineus</name>
    <name type="common">Dwarf sweet flag</name>
    <dbReference type="NCBI Taxonomy" id="55184"/>
    <lineage>
        <taxon>Eukaryota</taxon>
        <taxon>Viridiplantae</taxon>
        <taxon>Streptophyta</taxon>
        <taxon>Embryophyta</taxon>
        <taxon>Tracheophyta</taxon>
        <taxon>Spermatophyta</taxon>
        <taxon>Magnoliopsida</taxon>
        <taxon>Liliopsida</taxon>
        <taxon>Acoraceae</taxon>
        <taxon>Acorus</taxon>
    </lineage>
</organism>
<evidence type="ECO:0000256" key="3">
    <source>
        <dbReference type="ARBA" id="ARBA00011095"/>
    </source>
</evidence>
<evidence type="ECO:0000256" key="12">
    <source>
        <dbReference type="ARBA" id="ARBA00023286"/>
    </source>
</evidence>
<dbReference type="EMBL" id="JAUJYN010000003">
    <property type="protein sequence ID" value="KAK1276943.1"/>
    <property type="molecule type" value="Genomic_DNA"/>
</dbReference>
<evidence type="ECO:0000256" key="10">
    <source>
        <dbReference type="ARBA" id="ARBA00023170"/>
    </source>
</evidence>
<dbReference type="InterPro" id="IPR028082">
    <property type="entry name" value="Peripla_BP_I"/>
</dbReference>
<evidence type="ECO:0000256" key="6">
    <source>
        <dbReference type="ARBA" id="ARBA00022729"/>
    </source>
</evidence>
<keyword evidence="6" id="KW-0732">Signal</keyword>
<feature type="compositionally biased region" description="Polar residues" evidence="17">
    <location>
        <begin position="851"/>
        <end position="860"/>
    </location>
</feature>
<keyword evidence="4 15" id="KW-0813">Transport</keyword>
<dbReference type="InterPro" id="IPR044440">
    <property type="entry name" value="GABAb_receptor_plant_PBP1"/>
</dbReference>
<protein>
    <recommendedName>
        <fullName evidence="15">Glutamate receptor</fullName>
    </recommendedName>
</protein>
<evidence type="ECO:0000256" key="2">
    <source>
        <dbReference type="ARBA" id="ARBA00008685"/>
    </source>
</evidence>
<dbReference type="Proteomes" id="UP001179952">
    <property type="component" value="Unassembled WGS sequence"/>
</dbReference>
<evidence type="ECO:0000256" key="1">
    <source>
        <dbReference type="ARBA" id="ARBA00004141"/>
    </source>
</evidence>
<dbReference type="GO" id="GO:0015276">
    <property type="term" value="F:ligand-gated monoatomic ion channel activity"/>
    <property type="evidence" value="ECO:0007669"/>
    <property type="project" value="InterPro"/>
</dbReference>
<evidence type="ECO:0000256" key="15">
    <source>
        <dbReference type="PIRNR" id="PIRNR037090"/>
    </source>
</evidence>
<dbReference type="Gene3D" id="3.40.190.10">
    <property type="entry name" value="Periplasmic binding protein-like II"/>
    <property type="match status" value="1"/>
</dbReference>
<keyword evidence="8 15" id="KW-0406">Ion transport</keyword>
<keyword evidence="13 15" id="KW-0407">Ion channel</keyword>
<dbReference type="GO" id="GO:0016020">
    <property type="term" value="C:membrane"/>
    <property type="evidence" value="ECO:0007669"/>
    <property type="project" value="UniProtKB-SubCell"/>
</dbReference>
<dbReference type="InterPro" id="IPR015683">
    <property type="entry name" value="Ionotropic_Glu_rcpt"/>
</dbReference>
<dbReference type="SUPFAM" id="SSF53822">
    <property type="entry name" value="Periplasmic binding protein-like I"/>
    <property type="match status" value="1"/>
</dbReference>
<reference evidence="20" key="1">
    <citation type="journal article" date="2023" name="Nat. Commun.">
        <title>Diploid and tetraploid genomes of Acorus and the evolution of monocots.</title>
        <authorList>
            <person name="Ma L."/>
            <person name="Liu K.W."/>
            <person name="Li Z."/>
            <person name="Hsiao Y.Y."/>
            <person name="Qi Y."/>
            <person name="Fu T."/>
            <person name="Tang G.D."/>
            <person name="Zhang D."/>
            <person name="Sun W.H."/>
            <person name="Liu D.K."/>
            <person name="Li Y."/>
            <person name="Chen G.Z."/>
            <person name="Liu X.D."/>
            <person name="Liao X.Y."/>
            <person name="Jiang Y.T."/>
            <person name="Yu X."/>
            <person name="Hao Y."/>
            <person name="Huang J."/>
            <person name="Zhao X.W."/>
            <person name="Ke S."/>
            <person name="Chen Y.Y."/>
            <person name="Wu W.L."/>
            <person name="Hsu J.L."/>
            <person name="Lin Y.F."/>
            <person name="Huang M.D."/>
            <person name="Li C.Y."/>
            <person name="Huang L."/>
            <person name="Wang Z.W."/>
            <person name="Zhao X."/>
            <person name="Zhong W.Y."/>
            <person name="Peng D.H."/>
            <person name="Ahmad S."/>
            <person name="Lan S."/>
            <person name="Zhang J.S."/>
            <person name="Tsai W.C."/>
            <person name="Van de Peer Y."/>
            <person name="Liu Z.J."/>
        </authorList>
    </citation>
    <scope>NUCLEOTIDE SEQUENCE</scope>
    <source>
        <strain evidence="20">SCP</strain>
    </source>
</reference>
<keyword evidence="10 15" id="KW-0675">Receptor</keyword>
<feature type="domain" description="Ionotropic glutamate receptor C-terminal" evidence="19">
    <location>
        <begin position="406"/>
        <end position="754"/>
    </location>
</feature>
<keyword evidence="21" id="KW-1185">Reference proteome</keyword>
<keyword evidence="11" id="KW-0325">Glycoprotein</keyword>
<comment type="caution">
    <text evidence="20">The sequence shown here is derived from an EMBL/GenBank/DDBJ whole genome shotgun (WGS) entry which is preliminary data.</text>
</comment>
<evidence type="ECO:0000256" key="9">
    <source>
        <dbReference type="ARBA" id="ARBA00023136"/>
    </source>
</evidence>
<dbReference type="CDD" id="cd19990">
    <property type="entry name" value="PBP1_GABAb_receptor_plant"/>
    <property type="match status" value="1"/>
</dbReference>
<keyword evidence="7 18" id="KW-1133">Transmembrane helix</keyword>
<dbReference type="SUPFAM" id="SSF53850">
    <property type="entry name" value="Periplasmic binding protein-like II"/>
    <property type="match status" value="1"/>
</dbReference>
<dbReference type="Pfam" id="PF01094">
    <property type="entry name" value="ANF_receptor"/>
    <property type="match status" value="1"/>
</dbReference>
<dbReference type="CDD" id="cd13686">
    <property type="entry name" value="GluR_Plant"/>
    <property type="match status" value="1"/>
</dbReference>
<dbReference type="Gene3D" id="1.10.287.70">
    <property type="match status" value="1"/>
</dbReference>
<feature type="compositionally biased region" description="Basic and acidic residues" evidence="17">
    <location>
        <begin position="827"/>
        <end position="842"/>
    </location>
</feature>
<comment type="function">
    <text evidence="14">Glutamate-gated receptor that probably acts as a non-selective cation channel. May be involved in light-signal transduction and calcium homeostasis via the regulation of calcium influx into cells.</text>
</comment>
<evidence type="ECO:0000256" key="8">
    <source>
        <dbReference type="ARBA" id="ARBA00023065"/>
    </source>
</evidence>
<dbReference type="FunFam" id="3.40.190.10:FF:000195">
    <property type="entry name" value="Glutamate receptor 2.7"/>
    <property type="match status" value="1"/>
</dbReference>
<reference evidence="20" key="2">
    <citation type="submission" date="2023-06" db="EMBL/GenBank/DDBJ databases">
        <authorList>
            <person name="Ma L."/>
            <person name="Liu K.-W."/>
            <person name="Li Z."/>
            <person name="Hsiao Y.-Y."/>
            <person name="Qi Y."/>
            <person name="Fu T."/>
            <person name="Tang G."/>
            <person name="Zhang D."/>
            <person name="Sun W.-H."/>
            <person name="Liu D.-K."/>
            <person name="Li Y."/>
            <person name="Chen G.-Z."/>
            <person name="Liu X.-D."/>
            <person name="Liao X.-Y."/>
            <person name="Jiang Y.-T."/>
            <person name="Yu X."/>
            <person name="Hao Y."/>
            <person name="Huang J."/>
            <person name="Zhao X.-W."/>
            <person name="Ke S."/>
            <person name="Chen Y.-Y."/>
            <person name="Wu W.-L."/>
            <person name="Hsu J.-L."/>
            <person name="Lin Y.-F."/>
            <person name="Huang M.-D."/>
            <person name="Li C.-Y."/>
            <person name="Huang L."/>
            <person name="Wang Z.-W."/>
            <person name="Zhao X."/>
            <person name="Zhong W.-Y."/>
            <person name="Peng D.-H."/>
            <person name="Ahmad S."/>
            <person name="Lan S."/>
            <person name="Zhang J.-S."/>
            <person name="Tsai W.-C."/>
            <person name="Van De Peer Y."/>
            <person name="Liu Z.-J."/>
        </authorList>
    </citation>
    <scope>NUCLEOTIDE SEQUENCE</scope>
    <source>
        <strain evidence="20">SCP</strain>
        <tissue evidence="20">Leaves</tissue>
    </source>
</reference>
<gene>
    <name evidence="20" type="ORF">QJS04_geneDACA003969</name>
</gene>
<evidence type="ECO:0000313" key="21">
    <source>
        <dbReference type="Proteomes" id="UP001179952"/>
    </source>
</evidence>
<feature type="transmembrane region" description="Helical" evidence="18">
    <location>
        <begin position="775"/>
        <end position="796"/>
    </location>
</feature>
<dbReference type="InterPro" id="IPR001320">
    <property type="entry name" value="Iontro_rcpt_C"/>
</dbReference>
<accession>A0AAV9BJE3</accession>
<keyword evidence="16" id="KW-1015">Disulfide bond</keyword>
<dbReference type="FunFam" id="3.40.190.10:FF:000103">
    <property type="entry name" value="Glutamate receptor"/>
    <property type="match status" value="1"/>
</dbReference>